<comment type="caution">
    <text evidence="2">The sequence shown here is derived from an EMBL/GenBank/DDBJ whole genome shotgun (WGS) entry which is preliminary data.</text>
</comment>
<dbReference type="EMBL" id="PVEP01000002">
    <property type="protein sequence ID" value="PQV57597.1"/>
    <property type="molecule type" value="Genomic_DNA"/>
</dbReference>
<evidence type="ECO:0000256" key="1">
    <source>
        <dbReference type="ARBA" id="ARBA00022679"/>
    </source>
</evidence>
<gene>
    <name evidence="2" type="ORF">LX70_01403</name>
</gene>
<sequence length="288" mass="32725">MAQPVLMFGVGAAKSGTSWLYRYLAKHPDCRLRTIKELHFFDARDLGNRDWYLRDLARKAVSLERRIAARDDAAPVEDIVRLADLRLYAHVLEKGETEGYLAFLMEEREEERVVGDITPGYALLSEETLREMAGLSDDVRFVYVMRDPVERLWSHVRMVARRRARGDLRRQAGRILDKVLIGGETHISERGDYSATVERLKAAVPAERLFLCTSEDLMTQPMLDRLCAFLGIAPRAGVFERKMHSGVDISMSDSQRQRAVAWLRPQYDYVAANMGALPPAWQASLAGI</sequence>
<name>A0A2S8S9T9_9RHOB</name>
<evidence type="ECO:0000313" key="2">
    <source>
        <dbReference type="EMBL" id="PQV57597.1"/>
    </source>
</evidence>
<dbReference type="SUPFAM" id="SSF52540">
    <property type="entry name" value="P-loop containing nucleoside triphosphate hydrolases"/>
    <property type="match status" value="1"/>
</dbReference>
<dbReference type="OrthoDB" id="981508at2"/>
<dbReference type="AlphaFoldDB" id="A0A2S8S9T9"/>
<evidence type="ECO:0000313" key="3">
    <source>
        <dbReference type="Proteomes" id="UP000238338"/>
    </source>
</evidence>
<dbReference type="Proteomes" id="UP000238338">
    <property type="component" value="Unassembled WGS sequence"/>
</dbReference>
<dbReference type="InterPro" id="IPR037359">
    <property type="entry name" value="NST/OST"/>
</dbReference>
<dbReference type="Pfam" id="PF13469">
    <property type="entry name" value="Sulfotransfer_3"/>
    <property type="match status" value="1"/>
</dbReference>
<dbReference type="GO" id="GO:0008146">
    <property type="term" value="F:sulfotransferase activity"/>
    <property type="evidence" value="ECO:0007669"/>
    <property type="project" value="InterPro"/>
</dbReference>
<keyword evidence="1 2" id="KW-0808">Transferase</keyword>
<dbReference type="PANTHER" id="PTHR10605">
    <property type="entry name" value="HEPARAN SULFATE SULFOTRANSFERASE"/>
    <property type="match status" value="1"/>
</dbReference>
<proteinExistence type="predicted"/>
<accession>A0A2S8S9T9</accession>
<dbReference type="InterPro" id="IPR027417">
    <property type="entry name" value="P-loop_NTPase"/>
</dbReference>
<dbReference type="Gene3D" id="3.40.50.300">
    <property type="entry name" value="P-loop containing nucleotide triphosphate hydrolases"/>
    <property type="match status" value="1"/>
</dbReference>
<organism evidence="2 3">
    <name type="scientific">Albidovulum denitrificans</name>
    <dbReference type="NCBI Taxonomy" id="404881"/>
    <lineage>
        <taxon>Bacteria</taxon>
        <taxon>Pseudomonadati</taxon>
        <taxon>Pseudomonadota</taxon>
        <taxon>Alphaproteobacteria</taxon>
        <taxon>Rhodobacterales</taxon>
        <taxon>Paracoccaceae</taxon>
        <taxon>Albidovulum</taxon>
    </lineage>
</organism>
<keyword evidence="3" id="KW-1185">Reference proteome</keyword>
<reference evidence="2 3" key="1">
    <citation type="submission" date="2018-02" db="EMBL/GenBank/DDBJ databases">
        <title>Genomic Encyclopedia of Archaeal and Bacterial Type Strains, Phase II (KMG-II): from individual species to whole genera.</title>
        <authorList>
            <person name="Goeker M."/>
        </authorList>
    </citation>
    <scope>NUCLEOTIDE SEQUENCE [LARGE SCALE GENOMIC DNA]</scope>
    <source>
        <strain evidence="2 3">DSM 18921</strain>
    </source>
</reference>
<dbReference type="PANTHER" id="PTHR10605:SF56">
    <property type="entry name" value="BIFUNCTIONAL HEPARAN SULFATE N-DEACETYLASE_N-SULFOTRANSFERASE"/>
    <property type="match status" value="1"/>
</dbReference>
<protein>
    <submittedName>
        <fullName evidence="2">Sulfotransferase family protein</fullName>
    </submittedName>
</protein>
<dbReference type="RefSeq" id="WP_105513834.1">
    <property type="nucleotide sequence ID" value="NZ_PVEP01000002.1"/>
</dbReference>